<keyword evidence="2 4" id="KW-0863">Zinc-finger</keyword>
<dbReference type="InterPro" id="IPR019786">
    <property type="entry name" value="Zinc_finger_PHD-type_CS"/>
</dbReference>
<feature type="region of interest" description="Disordered" evidence="5">
    <location>
        <begin position="216"/>
        <end position="256"/>
    </location>
</feature>
<dbReference type="RefSeq" id="XP_018189520.1">
    <property type="nucleotide sequence ID" value="XM_018334842.1"/>
</dbReference>
<feature type="compositionally biased region" description="Polar residues" evidence="5">
    <location>
        <begin position="333"/>
        <end position="345"/>
    </location>
</feature>
<feature type="region of interest" description="Disordered" evidence="5">
    <location>
        <begin position="301"/>
        <end position="353"/>
    </location>
</feature>
<feature type="region of interest" description="Disordered" evidence="5">
    <location>
        <begin position="522"/>
        <end position="550"/>
    </location>
</feature>
<dbReference type="STRING" id="1328760.A0A165HV72"/>
<dbReference type="GeneID" id="28899979"/>
<dbReference type="InterPro" id="IPR011011">
    <property type="entry name" value="Znf_FYVE_PHD"/>
</dbReference>
<dbReference type="InterPro" id="IPR001965">
    <property type="entry name" value="Znf_PHD"/>
</dbReference>
<evidence type="ECO:0000259" key="6">
    <source>
        <dbReference type="PROSITE" id="PS50016"/>
    </source>
</evidence>
<evidence type="ECO:0000313" key="8">
    <source>
        <dbReference type="Proteomes" id="UP000076632"/>
    </source>
</evidence>
<feature type="domain" description="PHD-type" evidence="6">
    <location>
        <begin position="598"/>
        <end position="646"/>
    </location>
</feature>
<evidence type="ECO:0000313" key="7">
    <source>
        <dbReference type="EMBL" id="KZF23965.1"/>
    </source>
</evidence>
<evidence type="ECO:0000256" key="5">
    <source>
        <dbReference type="SAM" id="MobiDB-lite"/>
    </source>
</evidence>
<dbReference type="GO" id="GO:0008270">
    <property type="term" value="F:zinc ion binding"/>
    <property type="evidence" value="ECO:0007669"/>
    <property type="project" value="UniProtKB-KW"/>
</dbReference>
<dbReference type="InParanoid" id="A0A165HV72"/>
<dbReference type="InterPro" id="IPR019787">
    <property type="entry name" value="Znf_PHD-finger"/>
</dbReference>
<feature type="compositionally biased region" description="Polar residues" evidence="5">
    <location>
        <begin position="1"/>
        <end position="11"/>
    </location>
</feature>
<evidence type="ECO:0000256" key="4">
    <source>
        <dbReference type="PROSITE-ProRule" id="PRU00146"/>
    </source>
</evidence>
<feature type="compositionally biased region" description="Polar residues" evidence="5">
    <location>
        <begin position="29"/>
        <end position="38"/>
    </location>
</feature>
<keyword evidence="1" id="KW-0479">Metal-binding</keyword>
<evidence type="ECO:0000256" key="3">
    <source>
        <dbReference type="ARBA" id="ARBA00022833"/>
    </source>
</evidence>
<name>A0A165HV72_XYLHT</name>
<feature type="region of interest" description="Disordered" evidence="5">
    <location>
        <begin position="370"/>
        <end position="399"/>
    </location>
</feature>
<gene>
    <name evidence="7" type="ORF">L228DRAFT_266339</name>
</gene>
<feature type="compositionally biased region" description="Polar residues" evidence="5">
    <location>
        <begin position="71"/>
        <end position="82"/>
    </location>
</feature>
<dbReference type="OrthoDB" id="5428758at2759"/>
<feature type="region of interest" description="Disordered" evidence="5">
    <location>
        <begin position="462"/>
        <end position="483"/>
    </location>
</feature>
<evidence type="ECO:0000256" key="2">
    <source>
        <dbReference type="ARBA" id="ARBA00022771"/>
    </source>
</evidence>
<dbReference type="Gene3D" id="3.30.40.10">
    <property type="entry name" value="Zinc/RING finger domain, C3HC4 (zinc finger)"/>
    <property type="match status" value="1"/>
</dbReference>
<evidence type="ECO:0000256" key="1">
    <source>
        <dbReference type="ARBA" id="ARBA00022723"/>
    </source>
</evidence>
<keyword evidence="3" id="KW-0862">Zinc</keyword>
<organism evidence="7 8">
    <name type="scientific">Xylona heveae (strain CBS 132557 / TC161)</name>
    <dbReference type="NCBI Taxonomy" id="1328760"/>
    <lineage>
        <taxon>Eukaryota</taxon>
        <taxon>Fungi</taxon>
        <taxon>Dikarya</taxon>
        <taxon>Ascomycota</taxon>
        <taxon>Pezizomycotina</taxon>
        <taxon>Xylonomycetes</taxon>
        <taxon>Xylonales</taxon>
        <taxon>Xylonaceae</taxon>
        <taxon>Xylona</taxon>
    </lineage>
</organism>
<dbReference type="Pfam" id="PF00628">
    <property type="entry name" value="PHD"/>
    <property type="match status" value="1"/>
</dbReference>
<sequence>MDPFTDHSSLLMQAPATPPPSGPRRKTKQAQLAPSSKQPVPGSRKMSMPPSSASKTQSHRKKNGNEAPQLDFTTGPSLQFSPETFPFPMSGPATAPIFPDTKSFWDQNAVNLGLSIPETDPFFDPQKEPQNYPWMGSAVQTESLHSGVAPMLQLGLTSQHQYLPQATSLGGGSSNTRLDPSPLPASFDLSCSQAPSLDFATADSAFNPNMLLSFSQSPNHSLRPASAMNRPRSRVESRRPYHHQTLESQRQKDLDRNRELRIVSGDAAQGPSLTQHGAFSKVLDKPGLKRSMTDGQLRAKLEQSRSRCPVPGPPQSTFVPGGNGWGPRRPSPLKSQTPSISQSVARSDDNAKGAVSLAVDQNGRAKVVVADSPSPAKMRKRSNAASAYSLYDDDSDSATDVDEPYVLSRASSFSYSQPARRASNLGPALAEFYPKSRSPVPDVSRIQLGPGLSAHRKLRTASFRTGSPTKRGRAGLDTPDPLRMRKLSLSDDAASEAETITEFDEHKSSGDAQHALKKVLEERSKRKVSMARKTPLRSYSPSKHRLPPMSLPKAANFVPAPYPGMGAYQFPSPTTESTITEPQLPTPTHPHSDIQGLYIRCICDGGEADGAPMIQCDACAKWLHVQCVGVDQQRPPIYVCSYCAIQPPIVDGFHDHDFFAQNAPFTSPLAQKSLRSRN</sequence>
<dbReference type="PROSITE" id="PS01359">
    <property type="entry name" value="ZF_PHD_1"/>
    <property type="match status" value="1"/>
</dbReference>
<feature type="region of interest" description="Disordered" evidence="5">
    <location>
        <begin position="1"/>
        <end position="85"/>
    </location>
</feature>
<dbReference type="PROSITE" id="PS50016">
    <property type="entry name" value="ZF_PHD_2"/>
    <property type="match status" value="1"/>
</dbReference>
<dbReference type="SMART" id="SM00249">
    <property type="entry name" value="PHD"/>
    <property type="match status" value="1"/>
</dbReference>
<dbReference type="EMBL" id="KV407456">
    <property type="protein sequence ID" value="KZF23965.1"/>
    <property type="molecule type" value="Genomic_DNA"/>
</dbReference>
<dbReference type="InterPro" id="IPR013083">
    <property type="entry name" value="Znf_RING/FYVE/PHD"/>
</dbReference>
<dbReference type="AlphaFoldDB" id="A0A165HV72"/>
<dbReference type="Proteomes" id="UP000076632">
    <property type="component" value="Unassembled WGS sequence"/>
</dbReference>
<proteinExistence type="predicted"/>
<dbReference type="OMA" id="GGHLMIQ"/>
<keyword evidence="8" id="KW-1185">Reference proteome</keyword>
<protein>
    <recommendedName>
        <fullName evidence="6">PHD-type domain-containing protein</fullName>
    </recommendedName>
</protein>
<accession>A0A165HV72</accession>
<dbReference type="SUPFAM" id="SSF57903">
    <property type="entry name" value="FYVE/PHD zinc finger"/>
    <property type="match status" value="1"/>
</dbReference>
<reference evidence="7 8" key="1">
    <citation type="journal article" date="2016" name="Fungal Biol.">
        <title>The genome of Xylona heveae provides a window into fungal endophytism.</title>
        <authorList>
            <person name="Gazis R."/>
            <person name="Kuo A."/>
            <person name="Riley R."/>
            <person name="LaButti K."/>
            <person name="Lipzen A."/>
            <person name="Lin J."/>
            <person name="Amirebrahimi M."/>
            <person name="Hesse C.N."/>
            <person name="Spatafora J.W."/>
            <person name="Henrissat B."/>
            <person name="Hainaut M."/>
            <person name="Grigoriev I.V."/>
            <person name="Hibbett D.S."/>
        </authorList>
    </citation>
    <scope>NUCLEOTIDE SEQUENCE [LARGE SCALE GENOMIC DNA]</scope>
    <source>
        <strain evidence="7 8">TC161</strain>
    </source>
</reference>